<dbReference type="GeneID" id="63730388"/>
<dbReference type="Proteomes" id="UP000184073">
    <property type="component" value="Unassembled WGS sequence"/>
</dbReference>
<reference evidence="3" key="1">
    <citation type="journal article" date="2017" name="Genome Biol.">
        <title>Comparative genomics reveals high biological diversity and specific adaptations in the industrially and medically important fungal genus Aspergillus.</title>
        <authorList>
            <person name="de Vries R.P."/>
            <person name="Riley R."/>
            <person name="Wiebenga A."/>
            <person name="Aguilar-Osorio G."/>
            <person name="Amillis S."/>
            <person name="Uchima C.A."/>
            <person name="Anderluh G."/>
            <person name="Asadollahi M."/>
            <person name="Askin M."/>
            <person name="Barry K."/>
            <person name="Battaglia E."/>
            <person name="Bayram O."/>
            <person name="Benocci T."/>
            <person name="Braus-Stromeyer S.A."/>
            <person name="Caldana C."/>
            <person name="Canovas D."/>
            <person name="Cerqueira G.C."/>
            <person name="Chen F."/>
            <person name="Chen W."/>
            <person name="Choi C."/>
            <person name="Clum A."/>
            <person name="Dos Santos R.A."/>
            <person name="Damasio A.R."/>
            <person name="Diallinas G."/>
            <person name="Emri T."/>
            <person name="Fekete E."/>
            <person name="Flipphi M."/>
            <person name="Freyberg S."/>
            <person name="Gallo A."/>
            <person name="Gournas C."/>
            <person name="Habgood R."/>
            <person name="Hainaut M."/>
            <person name="Harispe M.L."/>
            <person name="Henrissat B."/>
            <person name="Hilden K.S."/>
            <person name="Hope R."/>
            <person name="Hossain A."/>
            <person name="Karabika E."/>
            <person name="Karaffa L."/>
            <person name="Karanyi Z."/>
            <person name="Krasevec N."/>
            <person name="Kuo A."/>
            <person name="Kusch H."/>
            <person name="LaButti K."/>
            <person name="Lagendijk E.L."/>
            <person name="Lapidus A."/>
            <person name="Levasseur A."/>
            <person name="Lindquist E."/>
            <person name="Lipzen A."/>
            <person name="Logrieco A.F."/>
            <person name="MacCabe A."/>
            <person name="Maekelae M.R."/>
            <person name="Malavazi I."/>
            <person name="Melin P."/>
            <person name="Meyer V."/>
            <person name="Mielnichuk N."/>
            <person name="Miskei M."/>
            <person name="Molnar A.P."/>
            <person name="Mule G."/>
            <person name="Ngan C.Y."/>
            <person name="Orejas M."/>
            <person name="Orosz E."/>
            <person name="Ouedraogo J.P."/>
            <person name="Overkamp K.M."/>
            <person name="Park H.-S."/>
            <person name="Perrone G."/>
            <person name="Piumi F."/>
            <person name="Punt P.J."/>
            <person name="Ram A.F."/>
            <person name="Ramon A."/>
            <person name="Rauscher S."/>
            <person name="Record E."/>
            <person name="Riano-Pachon D.M."/>
            <person name="Robert V."/>
            <person name="Roehrig J."/>
            <person name="Ruller R."/>
            <person name="Salamov A."/>
            <person name="Salih N.S."/>
            <person name="Samson R.A."/>
            <person name="Sandor E."/>
            <person name="Sanguinetti M."/>
            <person name="Schuetze T."/>
            <person name="Sepcic K."/>
            <person name="Shelest E."/>
            <person name="Sherlock G."/>
            <person name="Sophianopoulou V."/>
            <person name="Squina F.M."/>
            <person name="Sun H."/>
            <person name="Susca A."/>
            <person name="Todd R.B."/>
            <person name="Tsang A."/>
            <person name="Unkles S.E."/>
            <person name="van de Wiele N."/>
            <person name="van Rossen-Uffink D."/>
            <person name="Oliveira J.V."/>
            <person name="Vesth T.C."/>
            <person name="Visser J."/>
            <person name="Yu J.-H."/>
            <person name="Zhou M."/>
            <person name="Andersen M.R."/>
            <person name="Archer D.B."/>
            <person name="Baker S.E."/>
            <person name="Benoit I."/>
            <person name="Brakhage A.A."/>
            <person name="Braus G.H."/>
            <person name="Fischer R."/>
            <person name="Frisvad J.C."/>
            <person name="Goldman G.H."/>
            <person name="Houbraken J."/>
            <person name="Oakley B."/>
            <person name="Pocsi I."/>
            <person name="Scazzocchio C."/>
            <person name="Seiboth B."/>
            <person name="vanKuyk P.A."/>
            <person name="Wortman J."/>
            <person name="Dyer P.S."/>
            <person name="Grigoriev I.V."/>
        </authorList>
    </citation>
    <scope>NUCLEOTIDE SEQUENCE [LARGE SCALE GENOMIC DNA]</scope>
    <source>
        <strain evidence="3">CBS 583.65</strain>
    </source>
</reference>
<gene>
    <name evidence="2" type="ORF">ASPVEDRAFT_54055</name>
</gene>
<keyword evidence="3" id="KW-1185">Reference proteome</keyword>
<name>A0A1L9PQH1_ASPVE</name>
<protein>
    <submittedName>
        <fullName evidence="2">Uncharacterized protein</fullName>
    </submittedName>
</protein>
<feature type="compositionally biased region" description="Polar residues" evidence="1">
    <location>
        <begin position="345"/>
        <end position="368"/>
    </location>
</feature>
<evidence type="ECO:0000313" key="3">
    <source>
        <dbReference type="Proteomes" id="UP000184073"/>
    </source>
</evidence>
<evidence type="ECO:0000313" key="2">
    <source>
        <dbReference type="EMBL" id="OJJ03702.1"/>
    </source>
</evidence>
<proteinExistence type="predicted"/>
<evidence type="ECO:0000256" key="1">
    <source>
        <dbReference type="SAM" id="MobiDB-lite"/>
    </source>
</evidence>
<dbReference type="STRING" id="1036611.A0A1L9PQH1"/>
<dbReference type="OrthoDB" id="4187154at2759"/>
<dbReference type="VEuPathDB" id="FungiDB:ASPVEDRAFT_54055"/>
<accession>A0A1L9PQH1</accession>
<dbReference type="AlphaFoldDB" id="A0A1L9PQH1"/>
<dbReference type="RefSeq" id="XP_040669464.1">
    <property type="nucleotide sequence ID" value="XM_040814877.1"/>
</dbReference>
<organism evidence="2 3">
    <name type="scientific">Aspergillus versicolor CBS 583.65</name>
    <dbReference type="NCBI Taxonomy" id="1036611"/>
    <lineage>
        <taxon>Eukaryota</taxon>
        <taxon>Fungi</taxon>
        <taxon>Dikarya</taxon>
        <taxon>Ascomycota</taxon>
        <taxon>Pezizomycotina</taxon>
        <taxon>Eurotiomycetes</taxon>
        <taxon>Eurotiomycetidae</taxon>
        <taxon>Eurotiales</taxon>
        <taxon>Aspergillaceae</taxon>
        <taxon>Aspergillus</taxon>
        <taxon>Aspergillus subgen. Nidulantes</taxon>
    </lineage>
</organism>
<feature type="region of interest" description="Disordered" evidence="1">
    <location>
        <begin position="345"/>
        <end position="369"/>
    </location>
</feature>
<sequence>MLLPPGSLVLRDPEHLKQLLCCGEIWVSQSPELKFNIRIASLADLHPSFSQFVSQLGDSTCRAKIWADLDLVVLYKSCIFEPGQGCSTYVLSFGIQTRLGSAEKIKARKLPKILRDHSDPIPPTNIPTAQLTSIDVLLEYTHIYKQCINRSQQLHPHDKNGDIIQSAEFGDWDWDGAQYSQENIAIITETLGPIFEHGFRRSNEESEQFNHSTLISSNSLGFGELFQEAIMALVLGNVAQRRNNTEAGSSGFQSLSKIAPGVFKPGYREAMNQRSRLMPSIAKSLTSMLNLSDNLALKEKMVSVTAVCQPYLRLSSSTTRGNDTKTVLKMRLWTIAQKRLYRTPTPKSLRTSNSFSIPNQDEQTQDETLLSEGLSGETEYFDDHYNTTESELEFYSESNGPEPELDLDFNFDEPEHCSSMIFSDNDIGHPAEILEKNPFVSQDTEPNTAPMEADFQPTSPYTRTLSLPNSEDTQTDHEGMLDFDTNFAEDVPALSSQTSFSHSLHSYAGPLMDLCDDYDEDEMLCDNLSS</sequence>
<dbReference type="EMBL" id="KV878130">
    <property type="protein sequence ID" value="OJJ03702.1"/>
    <property type="molecule type" value="Genomic_DNA"/>
</dbReference>